<evidence type="ECO:0000313" key="8">
    <source>
        <dbReference type="Proteomes" id="UP000219440"/>
    </source>
</evidence>
<dbReference type="GO" id="GO:0016301">
    <property type="term" value="F:kinase activity"/>
    <property type="evidence" value="ECO:0007669"/>
    <property type="project" value="UniProtKB-KW"/>
</dbReference>
<evidence type="ECO:0000256" key="1">
    <source>
        <dbReference type="ARBA" id="ARBA00022679"/>
    </source>
</evidence>
<dbReference type="SUPFAM" id="SSF52172">
    <property type="entry name" value="CheY-like"/>
    <property type="match status" value="1"/>
</dbReference>
<dbReference type="PIRSF" id="PIRSF036625">
    <property type="entry name" value="GAF_ANTAR"/>
    <property type="match status" value="1"/>
</dbReference>
<dbReference type="EMBL" id="OCST01000005">
    <property type="protein sequence ID" value="SOE72298.1"/>
    <property type="molecule type" value="Genomic_DNA"/>
</dbReference>
<evidence type="ECO:0000256" key="3">
    <source>
        <dbReference type="ARBA" id="ARBA00023015"/>
    </source>
</evidence>
<dbReference type="Pfam" id="PF13185">
    <property type="entry name" value="GAF_2"/>
    <property type="match status" value="1"/>
</dbReference>
<dbReference type="Pfam" id="PF03861">
    <property type="entry name" value="ANTAR"/>
    <property type="match status" value="1"/>
</dbReference>
<evidence type="ECO:0000256" key="4">
    <source>
        <dbReference type="ARBA" id="ARBA00023163"/>
    </source>
</evidence>
<evidence type="ECO:0000259" key="6">
    <source>
        <dbReference type="PROSITE" id="PS50921"/>
    </source>
</evidence>
<evidence type="ECO:0000256" key="5">
    <source>
        <dbReference type="SAM" id="MobiDB-lite"/>
    </source>
</evidence>
<dbReference type="Proteomes" id="UP000219440">
    <property type="component" value="Unassembled WGS sequence"/>
</dbReference>
<evidence type="ECO:0000256" key="2">
    <source>
        <dbReference type="ARBA" id="ARBA00022777"/>
    </source>
</evidence>
<feature type="region of interest" description="Disordered" evidence="5">
    <location>
        <begin position="239"/>
        <end position="263"/>
    </location>
</feature>
<evidence type="ECO:0000313" key="7">
    <source>
        <dbReference type="EMBL" id="SOE72298.1"/>
    </source>
</evidence>
<dbReference type="SUPFAM" id="SSF55781">
    <property type="entry name" value="GAF domain-like"/>
    <property type="match status" value="1"/>
</dbReference>
<dbReference type="Gene3D" id="1.10.10.10">
    <property type="entry name" value="Winged helix-like DNA-binding domain superfamily/Winged helix DNA-binding domain"/>
    <property type="match status" value="1"/>
</dbReference>
<dbReference type="InterPro" id="IPR029016">
    <property type="entry name" value="GAF-like_dom_sf"/>
</dbReference>
<keyword evidence="3" id="KW-0805">Transcription regulation</keyword>
<dbReference type="InterPro" id="IPR036388">
    <property type="entry name" value="WH-like_DNA-bd_sf"/>
</dbReference>
<dbReference type="GO" id="GO:0003723">
    <property type="term" value="F:RNA binding"/>
    <property type="evidence" value="ECO:0007669"/>
    <property type="project" value="InterPro"/>
</dbReference>
<reference evidence="7 8" key="1">
    <citation type="submission" date="2017-09" db="EMBL/GenBank/DDBJ databases">
        <authorList>
            <person name="Ehlers B."/>
            <person name="Leendertz F.H."/>
        </authorList>
    </citation>
    <scope>NUCLEOTIDE SEQUENCE [LARGE SCALE GENOMIC DNA]</scope>
    <source>
        <strain evidence="7 8">CGMCC 1.05381</strain>
    </source>
</reference>
<accession>A0A2C9A0J3</accession>
<name>A0A2C9A0J3_9MICO</name>
<keyword evidence="8" id="KW-1185">Reference proteome</keyword>
<sequence length="263" mass="28461">MMTTKTRESKLSTAFVKLADTLVTEFDVVDLLHWLVERCTEILDTQAGGLMLVDPTGQLQLVASTSEEAELVEIFQLAAGEGPCLDCFYTGIPVTVGNIEIDGGTWPTFSTEALKQGFKSVHATPLRLRGQVIGTMNLFSHQIGALVPEDIAVAQALADVATIGILQERHIRSANVVAEQLQRALDSRILIEQAKGVLAATMNTTMNDAFVIMRTYARDRNLPLRQVAGDVVSGRIDLQNPPRLIGQSPTSQGRGAELPAQIP</sequence>
<dbReference type="AlphaFoldDB" id="A0A2C9A0J3"/>
<proteinExistence type="predicted"/>
<dbReference type="InterPro" id="IPR003018">
    <property type="entry name" value="GAF"/>
</dbReference>
<dbReference type="InterPro" id="IPR012074">
    <property type="entry name" value="GAF_ANTAR"/>
</dbReference>
<dbReference type="Gene3D" id="3.30.450.40">
    <property type="match status" value="1"/>
</dbReference>
<organism evidence="7 8">
    <name type="scientific">Salinibacterium xinjiangense</name>
    <dbReference type="NCBI Taxonomy" id="386302"/>
    <lineage>
        <taxon>Bacteria</taxon>
        <taxon>Bacillati</taxon>
        <taxon>Actinomycetota</taxon>
        <taxon>Actinomycetes</taxon>
        <taxon>Micrococcales</taxon>
        <taxon>Microbacteriaceae</taxon>
        <taxon>Salinibacterium</taxon>
    </lineage>
</organism>
<protein>
    <submittedName>
        <fullName evidence="7">GAF domain-containing protein</fullName>
    </submittedName>
</protein>
<feature type="domain" description="ANTAR" evidence="6">
    <location>
        <begin position="171"/>
        <end position="232"/>
    </location>
</feature>
<dbReference type="InterPro" id="IPR005561">
    <property type="entry name" value="ANTAR"/>
</dbReference>
<keyword evidence="4" id="KW-0804">Transcription</keyword>
<gene>
    <name evidence="7" type="ORF">SAMN06296378_2447</name>
</gene>
<dbReference type="InterPro" id="IPR011006">
    <property type="entry name" value="CheY-like_superfamily"/>
</dbReference>
<keyword evidence="2" id="KW-0418">Kinase</keyword>
<dbReference type="PROSITE" id="PS50921">
    <property type="entry name" value="ANTAR"/>
    <property type="match status" value="1"/>
</dbReference>
<keyword evidence="1" id="KW-0808">Transferase</keyword>
<dbReference type="SMART" id="SM01012">
    <property type="entry name" value="ANTAR"/>
    <property type="match status" value="1"/>
</dbReference>
<dbReference type="SMART" id="SM00065">
    <property type="entry name" value="GAF"/>
    <property type="match status" value="1"/>
</dbReference>